<dbReference type="GO" id="GO:0016020">
    <property type="term" value="C:membrane"/>
    <property type="evidence" value="ECO:0007669"/>
    <property type="project" value="UniProtKB-SubCell"/>
</dbReference>
<evidence type="ECO:0000256" key="6">
    <source>
        <dbReference type="SAM" id="MobiDB-lite"/>
    </source>
</evidence>
<evidence type="ECO:0000256" key="2">
    <source>
        <dbReference type="ARBA" id="ARBA00022448"/>
    </source>
</evidence>
<feature type="transmembrane region" description="Helical" evidence="7">
    <location>
        <begin position="147"/>
        <end position="162"/>
    </location>
</feature>
<dbReference type="CDD" id="cd17316">
    <property type="entry name" value="MFS_SV2_like"/>
    <property type="match status" value="1"/>
</dbReference>
<evidence type="ECO:0000313" key="9">
    <source>
        <dbReference type="EMBL" id="KAF9147020.1"/>
    </source>
</evidence>
<evidence type="ECO:0000259" key="8">
    <source>
        <dbReference type="PROSITE" id="PS50850"/>
    </source>
</evidence>
<dbReference type="InterPro" id="IPR036259">
    <property type="entry name" value="MFS_trans_sf"/>
</dbReference>
<keyword evidence="2" id="KW-0813">Transport</keyword>
<dbReference type="EMBL" id="JAAAUQ010000879">
    <property type="protein sequence ID" value="KAF9147020.1"/>
    <property type="molecule type" value="Genomic_DNA"/>
</dbReference>
<dbReference type="Gene3D" id="1.20.1250.20">
    <property type="entry name" value="MFS general substrate transporter like domains"/>
    <property type="match status" value="1"/>
</dbReference>
<feature type="transmembrane region" description="Helical" evidence="7">
    <location>
        <begin position="115"/>
        <end position="135"/>
    </location>
</feature>
<feature type="region of interest" description="Disordered" evidence="6">
    <location>
        <begin position="320"/>
        <end position="398"/>
    </location>
</feature>
<feature type="domain" description="Major facilitator superfamily (MFS) profile" evidence="8">
    <location>
        <begin position="81"/>
        <end position="617"/>
    </location>
</feature>
<dbReference type="InterPro" id="IPR011701">
    <property type="entry name" value="MFS"/>
</dbReference>
<keyword evidence="10" id="KW-1185">Reference proteome</keyword>
<feature type="transmembrane region" description="Helical" evidence="7">
    <location>
        <begin position="168"/>
        <end position="192"/>
    </location>
</feature>
<feature type="compositionally biased region" description="Low complexity" evidence="6">
    <location>
        <begin position="324"/>
        <end position="339"/>
    </location>
</feature>
<evidence type="ECO:0000256" key="4">
    <source>
        <dbReference type="ARBA" id="ARBA00022989"/>
    </source>
</evidence>
<accession>A0A9P5V7W7</accession>
<dbReference type="InterPro" id="IPR020846">
    <property type="entry name" value="MFS_dom"/>
</dbReference>
<feature type="transmembrane region" description="Helical" evidence="7">
    <location>
        <begin position="204"/>
        <end position="227"/>
    </location>
</feature>
<feature type="transmembrane region" description="Helical" evidence="7">
    <location>
        <begin position="247"/>
        <end position="266"/>
    </location>
</feature>
<organism evidence="9 10">
    <name type="scientific">Linnemannia schmuckeri</name>
    <dbReference type="NCBI Taxonomy" id="64567"/>
    <lineage>
        <taxon>Eukaryota</taxon>
        <taxon>Fungi</taxon>
        <taxon>Fungi incertae sedis</taxon>
        <taxon>Mucoromycota</taxon>
        <taxon>Mortierellomycotina</taxon>
        <taxon>Mortierellomycetes</taxon>
        <taxon>Mortierellales</taxon>
        <taxon>Mortierellaceae</taxon>
        <taxon>Linnemannia</taxon>
    </lineage>
</organism>
<evidence type="ECO:0000256" key="5">
    <source>
        <dbReference type="ARBA" id="ARBA00023136"/>
    </source>
</evidence>
<feature type="region of interest" description="Disordered" evidence="6">
    <location>
        <begin position="1"/>
        <end position="28"/>
    </location>
</feature>
<dbReference type="PANTHER" id="PTHR23511:SF5">
    <property type="entry name" value="MAJOR FACILITATOR-TYPE TRANSPORTER HXNZ-RELATED"/>
    <property type="match status" value="1"/>
</dbReference>
<reference evidence="9" key="1">
    <citation type="journal article" date="2020" name="Fungal Divers.">
        <title>Resolving the Mortierellaceae phylogeny through synthesis of multi-gene phylogenetics and phylogenomics.</title>
        <authorList>
            <person name="Vandepol N."/>
            <person name="Liber J."/>
            <person name="Desiro A."/>
            <person name="Na H."/>
            <person name="Kennedy M."/>
            <person name="Barry K."/>
            <person name="Grigoriev I.V."/>
            <person name="Miller A.N."/>
            <person name="O'Donnell K."/>
            <person name="Stajich J.E."/>
            <person name="Bonito G."/>
        </authorList>
    </citation>
    <scope>NUCLEOTIDE SEQUENCE</scope>
    <source>
        <strain evidence="9">NRRL 6426</strain>
    </source>
</reference>
<evidence type="ECO:0000256" key="3">
    <source>
        <dbReference type="ARBA" id="ARBA00022692"/>
    </source>
</evidence>
<dbReference type="Pfam" id="PF07690">
    <property type="entry name" value="MFS_1"/>
    <property type="match status" value="1"/>
</dbReference>
<evidence type="ECO:0000313" key="10">
    <source>
        <dbReference type="Proteomes" id="UP000748756"/>
    </source>
</evidence>
<feature type="compositionally biased region" description="Basic and acidic residues" evidence="6">
    <location>
        <begin position="340"/>
        <end position="349"/>
    </location>
</feature>
<dbReference type="Proteomes" id="UP000748756">
    <property type="component" value="Unassembled WGS sequence"/>
</dbReference>
<dbReference type="PROSITE" id="PS50850">
    <property type="entry name" value="MFS"/>
    <property type="match status" value="1"/>
</dbReference>
<dbReference type="PANTHER" id="PTHR23511">
    <property type="entry name" value="SYNAPTIC VESICLE GLYCOPROTEIN 2"/>
    <property type="match status" value="1"/>
</dbReference>
<protein>
    <recommendedName>
        <fullName evidence="8">Major facilitator superfamily (MFS) profile domain-containing protein</fullName>
    </recommendedName>
</protein>
<feature type="transmembrane region" description="Helical" evidence="7">
    <location>
        <begin position="81"/>
        <end position="103"/>
    </location>
</feature>
<name>A0A9P5V7W7_9FUNG</name>
<comment type="caution">
    <text evidence="9">The sequence shown here is derived from an EMBL/GenBank/DDBJ whole genome shotgun (WGS) entry which is preliminary data.</text>
</comment>
<feature type="transmembrane region" description="Helical" evidence="7">
    <location>
        <begin position="530"/>
        <end position="551"/>
    </location>
</feature>
<dbReference type="GO" id="GO:0022857">
    <property type="term" value="F:transmembrane transporter activity"/>
    <property type="evidence" value="ECO:0007669"/>
    <property type="project" value="InterPro"/>
</dbReference>
<gene>
    <name evidence="9" type="ORF">BG015_011396</name>
</gene>
<proteinExistence type="predicted"/>
<keyword evidence="5 7" id="KW-0472">Membrane</keyword>
<comment type="subcellular location">
    <subcellularLocation>
        <location evidence="1">Membrane</location>
        <topology evidence="1">Multi-pass membrane protein</topology>
    </subcellularLocation>
</comment>
<dbReference type="AlphaFoldDB" id="A0A9P5V7W7"/>
<feature type="transmembrane region" description="Helical" evidence="7">
    <location>
        <begin position="505"/>
        <end position="524"/>
    </location>
</feature>
<evidence type="ECO:0000256" key="7">
    <source>
        <dbReference type="SAM" id="Phobius"/>
    </source>
</evidence>
<feature type="compositionally biased region" description="Low complexity" evidence="6">
    <location>
        <begin position="13"/>
        <end position="23"/>
    </location>
</feature>
<dbReference type="OrthoDB" id="3936150at2759"/>
<sequence>MPPGSAAEAAATSKSGSSPLSPSIHTMTSVTMPPSAPVPVVSRFSSSPPLRSLSPEELLEQTQVLNDLMDDIGMGKFQKQLLVLCGLGWFADNMWLQCIALILPRVQAQFEIRDQYIGILSSSMFVGMMFGAMFWGTLSDIYGRKQAFNFTLIVTTVFGIAASFANSYWLLCLLILGLGFGVGGNMPVDGALFLEFTPKKNQHLLTFLSIFFSFGAVATSILGYFLLPRYSCETPVEGGCQGKGWRYMLLAMGSLTLSMVVGRVILFRLEESPKYLLNNNRHQEAAMVLCRIFKINHKETQSEAFDENIETLTLRFNRPVNAGDASSSDESSSSSASEASEAHLSDMENSRNSNGSSGRRRTESNNGHRIRRQNGNGSSGIQHHRPPGGIGNGNGSDHHSKTWIAFQRYRRRWQYKIEKAVERLGPLFVPEFRLSTILIWTIWALVAFAYTAFNVFYPKFLQEHGQGGHQPLQLVYMDILIYAAAGVPGSVIATVMVEGRLGRRYTMAVSTFGTALATILFAVLSSRVAMTTFSAILSLLATLNYAVLYSYTPEVFPSDIRGTACGVAAAMSRLAGIITPLIVGAMLSVNTYFPLYTASIMFFVSAVCMCFLPIETKGRAAT</sequence>
<keyword evidence="4 7" id="KW-1133">Transmembrane helix</keyword>
<feature type="transmembrane region" description="Helical" evidence="7">
    <location>
        <begin position="473"/>
        <end position="493"/>
    </location>
</feature>
<feature type="transmembrane region" description="Helical" evidence="7">
    <location>
        <begin position="593"/>
        <end position="614"/>
    </location>
</feature>
<feature type="transmembrane region" description="Helical" evidence="7">
    <location>
        <begin position="563"/>
        <end position="587"/>
    </location>
</feature>
<dbReference type="SUPFAM" id="SSF103473">
    <property type="entry name" value="MFS general substrate transporter"/>
    <property type="match status" value="1"/>
</dbReference>
<evidence type="ECO:0000256" key="1">
    <source>
        <dbReference type="ARBA" id="ARBA00004141"/>
    </source>
</evidence>
<feature type="transmembrane region" description="Helical" evidence="7">
    <location>
        <begin position="432"/>
        <end position="453"/>
    </location>
</feature>
<keyword evidence="3 7" id="KW-0812">Transmembrane</keyword>